<dbReference type="Pfam" id="PF01565">
    <property type="entry name" value="FAD_binding_4"/>
    <property type="match status" value="1"/>
</dbReference>
<evidence type="ECO:0000313" key="6">
    <source>
        <dbReference type="EMBL" id="KAL1642065.1"/>
    </source>
</evidence>
<evidence type="ECO:0000256" key="3">
    <source>
        <dbReference type="ARBA" id="ARBA00022827"/>
    </source>
</evidence>
<keyword evidence="7" id="KW-1185">Reference proteome</keyword>
<feature type="domain" description="FAD-binding PCMH-type" evidence="5">
    <location>
        <begin position="71"/>
        <end position="242"/>
    </location>
</feature>
<evidence type="ECO:0000256" key="1">
    <source>
        <dbReference type="ARBA" id="ARBA00005466"/>
    </source>
</evidence>
<proteinExistence type="inferred from homology"/>
<sequence length="532" mass="56830">MNGPPSNGHGVETAHSSCTILSDAYDSRPRRLATDQISPIALESTSSISIDRPLSLEYTSESNEYWSTGCAALKPACIIKPASAAEMSTVIKTLSQNNETFAVKSGGHNPNQNFSSIDGGPLLSTAELNEVTLDKDAMTVRVGPGNRWEDVHKVLDGTNTTVIGGRIGNVGVGGYIVGGGLSFLSGEYGWAANNLVEVELVLANGTITTASASQNADLFRALKGGGANFGIVTTYTLKAYPIGDIWGGNLIFTASDETDKALLAALQNFTQNYPDEKAGIIMTSEITLTNLVHIWILFLFYDGPSPPAGVFDMFTDLNPGINNAKTRSYYDLLSYNNWAVLKGSAYTIATETTPLLAQNASAAAVNTTLAHLEDCYAHWVDVSKSHAAVPGLVASLAFQPYPAIFARKAREADARVNNGNGAVADLVAFDEAADRIIFEFDYSYLRGLPAVDRAVDAATVELYAGMKDVVDAAVAAGRAPDAYRPLFMNDGYFRQDYWGRLSAASRAFAEGVRESVDPRGFWGSRLAGGFFL</sequence>
<dbReference type="InterPro" id="IPR050416">
    <property type="entry name" value="FAD-linked_Oxidoreductase"/>
</dbReference>
<gene>
    <name evidence="6" type="ORF">SLS58_005653</name>
</gene>
<dbReference type="InterPro" id="IPR006094">
    <property type="entry name" value="Oxid_FAD_bind_N"/>
</dbReference>
<keyword evidence="2" id="KW-0285">Flavoprotein</keyword>
<keyword evidence="3" id="KW-0274">FAD</keyword>
<keyword evidence="4" id="KW-0560">Oxidoreductase</keyword>
<dbReference type="Proteomes" id="UP001521184">
    <property type="component" value="Unassembled WGS sequence"/>
</dbReference>
<dbReference type="InterPro" id="IPR016166">
    <property type="entry name" value="FAD-bd_PCMH"/>
</dbReference>
<protein>
    <recommendedName>
        <fullName evidence="5">FAD-binding PCMH-type domain-containing protein</fullName>
    </recommendedName>
</protein>
<dbReference type="PANTHER" id="PTHR42973">
    <property type="entry name" value="BINDING OXIDOREDUCTASE, PUTATIVE (AFU_ORTHOLOGUE AFUA_1G17690)-RELATED"/>
    <property type="match status" value="1"/>
</dbReference>
<dbReference type="SUPFAM" id="SSF56176">
    <property type="entry name" value="FAD-binding/transporter-associated domain-like"/>
    <property type="match status" value="1"/>
</dbReference>
<evidence type="ECO:0000313" key="7">
    <source>
        <dbReference type="Proteomes" id="UP001521184"/>
    </source>
</evidence>
<accession>A0ABR3TPY7</accession>
<dbReference type="InterPro" id="IPR036318">
    <property type="entry name" value="FAD-bd_PCMH-like_sf"/>
</dbReference>
<evidence type="ECO:0000259" key="5">
    <source>
        <dbReference type="PROSITE" id="PS51387"/>
    </source>
</evidence>
<comment type="similarity">
    <text evidence="1">Belongs to the oxygen-dependent FAD-linked oxidoreductase family.</text>
</comment>
<dbReference type="Gene3D" id="3.30.465.10">
    <property type="match status" value="1"/>
</dbReference>
<dbReference type="InterPro" id="IPR016169">
    <property type="entry name" value="FAD-bd_PCMH_sub2"/>
</dbReference>
<evidence type="ECO:0000256" key="2">
    <source>
        <dbReference type="ARBA" id="ARBA00022630"/>
    </source>
</evidence>
<dbReference type="PROSITE" id="PS51387">
    <property type="entry name" value="FAD_PCMH"/>
    <property type="match status" value="1"/>
</dbReference>
<evidence type="ECO:0000256" key="4">
    <source>
        <dbReference type="ARBA" id="ARBA00023002"/>
    </source>
</evidence>
<dbReference type="PANTHER" id="PTHR42973:SF13">
    <property type="entry name" value="FAD-BINDING PCMH-TYPE DOMAIN-CONTAINING PROTEIN"/>
    <property type="match status" value="1"/>
</dbReference>
<organism evidence="6 7">
    <name type="scientific">Diplodia intermedia</name>
    <dbReference type="NCBI Taxonomy" id="856260"/>
    <lineage>
        <taxon>Eukaryota</taxon>
        <taxon>Fungi</taxon>
        <taxon>Dikarya</taxon>
        <taxon>Ascomycota</taxon>
        <taxon>Pezizomycotina</taxon>
        <taxon>Dothideomycetes</taxon>
        <taxon>Dothideomycetes incertae sedis</taxon>
        <taxon>Botryosphaeriales</taxon>
        <taxon>Botryosphaeriaceae</taxon>
        <taxon>Diplodia</taxon>
    </lineage>
</organism>
<name>A0ABR3TPY7_9PEZI</name>
<reference evidence="6 7" key="1">
    <citation type="journal article" date="2023" name="Plant Dis.">
        <title>First Report of Diplodia intermedia Causing Canker and Dieback Diseases on Apple Trees in Canada.</title>
        <authorList>
            <person name="Ellouze W."/>
            <person name="Ilyukhin E."/>
            <person name="Sulman M."/>
            <person name="Ali S."/>
        </authorList>
    </citation>
    <scope>NUCLEOTIDE SEQUENCE [LARGE SCALE GENOMIC DNA]</scope>
    <source>
        <strain evidence="6 7">M45-28</strain>
    </source>
</reference>
<comment type="caution">
    <text evidence="6">The sequence shown here is derived from an EMBL/GenBank/DDBJ whole genome shotgun (WGS) entry which is preliminary data.</text>
</comment>
<dbReference type="EMBL" id="JAKEKT020000035">
    <property type="protein sequence ID" value="KAL1642065.1"/>
    <property type="molecule type" value="Genomic_DNA"/>
</dbReference>